<comment type="caution">
    <text evidence="8">The sequence shown here is derived from an EMBL/GenBank/DDBJ whole genome shotgun (WGS) entry which is preliminary data.</text>
</comment>
<feature type="transmembrane region" description="Helical" evidence="6">
    <location>
        <begin position="371"/>
        <end position="393"/>
    </location>
</feature>
<accession>A0ABV4G951</accession>
<evidence type="ECO:0000256" key="1">
    <source>
        <dbReference type="ARBA" id="ARBA00023015"/>
    </source>
</evidence>
<dbReference type="Proteomes" id="UP001565474">
    <property type="component" value="Unassembled WGS sequence"/>
</dbReference>
<keyword evidence="6" id="KW-0812">Transmembrane</keyword>
<reference evidence="8 9" key="1">
    <citation type="submission" date="2024-07" db="EMBL/GenBank/DDBJ databases">
        <title>Genomic Encyclopedia of Type Strains, Phase V (KMG-V): Genome sequencing to study the core and pangenomes of soil and plant-associated prokaryotes.</title>
        <authorList>
            <person name="Whitman W."/>
        </authorList>
    </citation>
    <scope>NUCLEOTIDE SEQUENCE [LARGE SCALE GENOMIC DNA]</scope>
    <source>
        <strain evidence="8 9">USDA 222</strain>
    </source>
</reference>
<evidence type="ECO:0000313" key="9">
    <source>
        <dbReference type="Proteomes" id="UP001565474"/>
    </source>
</evidence>
<name>A0ABV4G951_9BRAD</name>
<gene>
    <name evidence="8" type="ORF">ABH992_000837</name>
</gene>
<dbReference type="SUPFAM" id="SSF88946">
    <property type="entry name" value="Sigma2 domain of RNA polymerase sigma factors"/>
    <property type="match status" value="1"/>
</dbReference>
<dbReference type="InterPro" id="IPR013325">
    <property type="entry name" value="RNA_pol_sigma_r2"/>
</dbReference>
<evidence type="ECO:0000256" key="4">
    <source>
        <dbReference type="ARBA" id="ARBA00023163"/>
    </source>
</evidence>
<keyword evidence="2" id="KW-0731">Sigma factor</keyword>
<feature type="transmembrane region" description="Helical" evidence="6">
    <location>
        <begin position="311"/>
        <end position="331"/>
    </location>
</feature>
<sequence>MRGREDEWTGLMRSAMAGDDAAYHRLLKAVTPVLRAAARRGLARAGQPPDQAEDIVQEILLAVHLKRHTWDSEAPFAPWLFAIGRNKLIDALRRRGRRVFVNIDDFAETLPGEAPQDTRFGRRGRRPARNPAAASARRAAIDRGRGRLDQGYGGKVVDERGCGPGRAASRTCGADRQIAGPLIMDTDQLIRSLAADNPHRAPRVGAVLSMALLVAAPLSILIFVTFFGVRADLMSAMRNPFFDMKFAVTLSLAIPAIIVSLHLSRPEALLRGWGWLLLLPVGLLAVAIGSEAMMAPAMPMTMRLVGKNSRVCMVAIPAMALPLLAGALFGLRHGAPSSPALAGALAGLVSAGLAATLYASHCTDDSPLFVATWYTLATALVTAIGAAVGSRVLRY</sequence>
<dbReference type="InterPro" id="IPR039425">
    <property type="entry name" value="RNA_pol_sigma-70-like"/>
</dbReference>
<evidence type="ECO:0000256" key="3">
    <source>
        <dbReference type="ARBA" id="ARBA00023125"/>
    </source>
</evidence>
<dbReference type="Gene3D" id="1.10.1740.10">
    <property type="match status" value="1"/>
</dbReference>
<organism evidence="8 9">
    <name type="scientific">Bradyrhizobium yuanmingense</name>
    <dbReference type="NCBI Taxonomy" id="108015"/>
    <lineage>
        <taxon>Bacteria</taxon>
        <taxon>Pseudomonadati</taxon>
        <taxon>Pseudomonadota</taxon>
        <taxon>Alphaproteobacteria</taxon>
        <taxon>Hyphomicrobiales</taxon>
        <taxon>Nitrobacteraceae</taxon>
        <taxon>Bradyrhizobium</taxon>
    </lineage>
</organism>
<feature type="transmembrane region" description="Helical" evidence="6">
    <location>
        <begin position="337"/>
        <end position="359"/>
    </location>
</feature>
<dbReference type="InterPro" id="IPR007627">
    <property type="entry name" value="RNA_pol_sigma70_r2"/>
</dbReference>
<feature type="region of interest" description="Disordered" evidence="5">
    <location>
        <begin position="114"/>
        <end position="140"/>
    </location>
</feature>
<keyword evidence="3" id="KW-0238">DNA-binding</keyword>
<protein>
    <submittedName>
        <fullName evidence="8">RNA polymerase sigma factor (Sigma-70 family)</fullName>
    </submittedName>
</protein>
<dbReference type="Pfam" id="PF06532">
    <property type="entry name" value="NrsF"/>
    <property type="match status" value="1"/>
</dbReference>
<keyword evidence="1" id="KW-0805">Transcription regulation</keyword>
<evidence type="ECO:0000256" key="2">
    <source>
        <dbReference type="ARBA" id="ARBA00023082"/>
    </source>
</evidence>
<dbReference type="Pfam" id="PF04542">
    <property type="entry name" value="Sigma70_r2"/>
    <property type="match status" value="1"/>
</dbReference>
<feature type="transmembrane region" description="Helical" evidence="6">
    <location>
        <begin position="206"/>
        <end position="229"/>
    </location>
</feature>
<dbReference type="InterPro" id="IPR009495">
    <property type="entry name" value="NrsF"/>
</dbReference>
<dbReference type="EMBL" id="JBGBZN010000002">
    <property type="protein sequence ID" value="MEY9468438.1"/>
    <property type="molecule type" value="Genomic_DNA"/>
</dbReference>
<dbReference type="NCBIfam" id="NF009165">
    <property type="entry name" value="PRK12512.1"/>
    <property type="match status" value="1"/>
</dbReference>
<keyword evidence="6" id="KW-1133">Transmembrane helix</keyword>
<evidence type="ECO:0000313" key="8">
    <source>
        <dbReference type="EMBL" id="MEY9468438.1"/>
    </source>
</evidence>
<proteinExistence type="predicted"/>
<keyword evidence="9" id="KW-1185">Reference proteome</keyword>
<dbReference type="PANTHER" id="PTHR43133">
    <property type="entry name" value="RNA POLYMERASE ECF-TYPE SIGMA FACTO"/>
    <property type="match status" value="1"/>
</dbReference>
<keyword evidence="4" id="KW-0804">Transcription</keyword>
<evidence type="ECO:0000259" key="7">
    <source>
        <dbReference type="Pfam" id="PF04542"/>
    </source>
</evidence>
<feature type="transmembrane region" description="Helical" evidence="6">
    <location>
        <begin position="273"/>
        <end position="290"/>
    </location>
</feature>
<dbReference type="PANTHER" id="PTHR43133:SF58">
    <property type="entry name" value="ECF RNA POLYMERASE SIGMA FACTOR SIGD"/>
    <property type="match status" value="1"/>
</dbReference>
<feature type="compositionally biased region" description="Low complexity" evidence="5">
    <location>
        <begin position="129"/>
        <end position="138"/>
    </location>
</feature>
<evidence type="ECO:0000256" key="6">
    <source>
        <dbReference type="SAM" id="Phobius"/>
    </source>
</evidence>
<feature type="transmembrane region" description="Helical" evidence="6">
    <location>
        <begin position="241"/>
        <end position="261"/>
    </location>
</feature>
<feature type="domain" description="RNA polymerase sigma-70 region 2" evidence="7">
    <location>
        <begin position="33"/>
        <end position="98"/>
    </location>
</feature>
<keyword evidence="6" id="KW-0472">Membrane</keyword>
<evidence type="ECO:0000256" key="5">
    <source>
        <dbReference type="SAM" id="MobiDB-lite"/>
    </source>
</evidence>